<protein>
    <submittedName>
        <fullName evidence="1">GNAT family acetyltransferase</fullName>
    </submittedName>
</protein>
<dbReference type="Proteomes" id="UP000018362">
    <property type="component" value="Unassembled WGS sequence"/>
</dbReference>
<dbReference type="GO" id="GO:0016740">
    <property type="term" value="F:transferase activity"/>
    <property type="evidence" value="ECO:0007669"/>
    <property type="project" value="UniProtKB-KW"/>
</dbReference>
<dbReference type="RefSeq" id="WP_022126478.1">
    <property type="nucleotide sequence ID" value="NZ_FR881030.1"/>
</dbReference>
<accession>R6D216</accession>
<dbReference type="EMBL" id="CBCJ010000182">
    <property type="protein sequence ID" value="CDA71682.1"/>
    <property type="molecule type" value="Genomic_DNA"/>
</dbReference>
<sequence>MGIIIRQENSTELSVICNLIEKAFADMPESDHQEHHLVDRLHIPIHIYRNCH</sequence>
<evidence type="ECO:0000313" key="2">
    <source>
        <dbReference type="Proteomes" id="UP000018362"/>
    </source>
</evidence>
<evidence type="ECO:0000313" key="1">
    <source>
        <dbReference type="EMBL" id="CDA71682.1"/>
    </source>
</evidence>
<reference evidence="1" key="1">
    <citation type="submission" date="2012-11" db="EMBL/GenBank/DDBJ databases">
        <title>Dependencies among metagenomic species, viruses, plasmids and units of genetic variation.</title>
        <authorList>
            <person name="Nielsen H.B."/>
            <person name="Almeida M."/>
            <person name="Juncker A.S."/>
            <person name="Rasmussen S."/>
            <person name="Li J."/>
            <person name="Sunagawa S."/>
            <person name="Plichta D."/>
            <person name="Gautier L."/>
            <person name="Le Chatelier E."/>
            <person name="Peletier E."/>
            <person name="Bonde I."/>
            <person name="Nielsen T."/>
            <person name="Manichanh C."/>
            <person name="Arumugam M."/>
            <person name="Batto J."/>
            <person name="Santos M.B.Q.D."/>
            <person name="Blom N."/>
            <person name="Borruel N."/>
            <person name="Burgdorf K.S."/>
            <person name="Boumezbeur F."/>
            <person name="Casellas F."/>
            <person name="Dore J."/>
            <person name="Guarner F."/>
            <person name="Hansen T."/>
            <person name="Hildebrand F."/>
            <person name="Kaas R.S."/>
            <person name="Kennedy S."/>
            <person name="Kristiansen K."/>
            <person name="Kultima J.R."/>
            <person name="Leonard P."/>
            <person name="Levenez F."/>
            <person name="Lund O."/>
            <person name="Moumen B."/>
            <person name="Le Paslier D."/>
            <person name="Pons N."/>
            <person name="Pedersen O."/>
            <person name="Prifti E."/>
            <person name="Qin J."/>
            <person name="Raes J."/>
            <person name="Tap J."/>
            <person name="Tims S."/>
            <person name="Ussery D.W."/>
            <person name="Yamada T."/>
            <person name="MetaHit consortium"/>
            <person name="Renault P."/>
            <person name="Sicheritz-Ponten T."/>
            <person name="Bork P."/>
            <person name="Wang J."/>
            <person name="Brunak S."/>
            <person name="Ehrlich S.D."/>
        </authorList>
    </citation>
    <scope>NUCLEOTIDE SEQUENCE [LARGE SCALE GENOMIC DNA]</scope>
</reference>
<proteinExistence type="predicted"/>
<gene>
    <name evidence="1" type="ORF">BN509_02393</name>
</gene>
<comment type="caution">
    <text evidence="1">The sequence shown here is derived from an EMBL/GenBank/DDBJ whole genome shotgun (WGS) entry which is preliminary data.</text>
</comment>
<organism evidence="1 2">
    <name type="scientific">Phocaeicola coprocola CAG:162</name>
    <dbReference type="NCBI Taxonomy" id="1263040"/>
    <lineage>
        <taxon>Bacteria</taxon>
        <taxon>Pseudomonadati</taxon>
        <taxon>Bacteroidota</taxon>
        <taxon>Bacteroidia</taxon>
        <taxon>Bacteroidales</taxon>
        <taxon>Bacteroidaceae</taxon>
        <taxon>Phocaeicola</taxon>
    </lineage>
</organism>
<dbReference type="AlphaFoldDB" id="R6D216"/>
<name>R6D216_9BACT</name>
<keyword evidence="1" id="KW-0808">Transferase</keyword>